<dbReference type="CDD" id="cd14791">
    <property type="entry name" value="GH36"/>
    <property type="match status" value="1"/>
</dbReference>
<dbReference type="InterPro" id="IPR013785">
    <property type="entry name" value="Aldolase_TIM"/>
</dbReference>
<dbReference type="GO" id="GO:0016052">
    <property type="term" value="P:carbohydrate catabolic process"/>
    <property type="evidence" value="ECO:0007669"/>
    <property type="project" value="InterPro"/>
</dbReference>
<comment type="caution">
    <text evidence="1">The sequence shown here is derived from an EMBL/GenBank/DDBJ whole genome shotgun (WGS) entry which is preliminary data.</text>
</comment>
<dbReference type="Gene3D" id="2.70.98.60">
    <property type="entry name" value="alpha-galactosidase from lactobacil brevis"/>
    <property type="match status" value="1"/>
</dbReference>
<dbReference type="GO" id="GO:0004557">
    <property type="term" value="F:alpha-galactosidase activity"/>
    <property type="evidence" value="ECO:0007669"/>
    <property type="project" value="InterPro"/>
</dbReference>
<dbReference type="EMBL" id="JAJEQN010000002">
    <property type="protein sequence ID" value="MCC2220316.1"/>
    <property type="molecule type" value="Genomic_DNA"/>
</dbReference>
<dbReference type="Pfam" id="PF02065">
    <property type="entry name" value="Melibiase"/>
    <property type="match status" value="1"/>
</dbReference>
<organism evidence="1 2">
    <name type="scientific">Anthropogastromicrobium aceti</name>
    <dbReference type="NCBI Taxonomy" id="2981768"/>
    <lineage>
        <taxon>Bacteria</taxon>
        <taxon>Bacillati</taxon>
        <taxon>Bacillota</taxon>
        <taxon>Clostridia</taxon>
        <taxon>Lachnospirales</taxon>
        <taxon>Lachnospiraceae</taxon>
        <taxon>Anthropogastromicrobium</taxon>
    </lineage>
</organism>
<dbReference type="AlphaFoldDB" id="A0AAE3JAS5"/>
<name>A0AAE3JAS5_9FIRM</name>
<reference evidence="1 2" key="1">
    <citation type="submission" date="2021-10" db="EMBL/GenBank/DDBJ databases">
        <title>Anaerobic single-cell dispensing facilitates the cultivation of human gut bacteria.</title>
        <authorList>
            <person name="Afrizal A."/>
        </authorList>
    </citation>
    <scope>NUCLEOTIDE SEQUENCE [LARGE SCALE GENOMIC DNA]</scope>
    <source>
        <strain evidence="1 2">CLA-AA-H224</strain>
    </source>
</reference>
<keyword evidence="2" id="KW-1185">Reference proteome</keyword>
<dbReference type="PRINTS" id="PR00743">
    <property type="entry name" value="GLHYDRLASE36"/>
</dbReference>
<dbReference type="RefSeq" id="WP_308730952.1">
    <property type="nucleotide sequence ID" value="NZ_JAJEQN010000002.1"/>
</dbReference>
<evidence type="ECO:0000313" key="1">
    <source>
        <dbReference type="EMBL" id="MCC2220316.1"/>
    </source>
</evidence>
<sequence>MGNGIKPSVYSHFTLGDMAAYYMLEKEDNQIELLLIPTQKEKELNEKFDALFDSKRLHGDSLIQVKLLDDIYPGAYGPGTSMRNSGTVDECRFEKQVHKTEGTKEIIETWLEDGRGHHFVHILTWTKGEYALGSTTTIINNDDAPTTLELLTSFSIGLISPFEEADASECLKLHRIRSKWSQEGRLVTESAEDLQLEPSWAYWQVNSARYGQIGSMPVKGYFPFGAVEDTKAGVVWAAQLAIECSWQMEFYRRDDGMAFSGGLADREFGQWMKTIKPGESFTTPEAILTVCCSDERAGSTVDYACQRLTQYAQKYVNKAPESEQHLPILFNEYCTTWGLPSHENIKGILEAVKGKGLEYFVVDCGWFVEEGVHWSRSMGDYVPSDRLFPEGLGAVSEDIRKAGMKPGIWFEIDNVGRDSHVYSEREDLMLHRDGKVLTTKERRFFDMCNPDAIAYLTDKVIGQLKKYNFEYMKMDYNDTIGIGCDGAESLGEGLRRDREASVNFVRKVKEEIPGIILENCASGGHKLEPLMMSECSMASFSDAHECEEIPVIAASLHRSILPRQSQIWAVIRKTDSVKRIGYTVANTFLGRMCFSGDVTELSAKQWKAIEDGMAFYKKAAPAIRDGYSYIESHKGSSDRHLTGWQAVIRVQSEEGKLYEGKHESAFVTAHIFHGEVPEKLVIDLPEGCPNTIAEVYAPTAITAKVEGRQLIITPSEEMEAISVLLK</sequence>
<dbReference type="SUPFAM" id="SSF51445">
    <property type="entry name" value="(Trans)glycosidases"/>
    <property type="match status" value="1"/>
</dbReference>
<evidence type="ECO:0000313" key="2">
    <source>
        <dbReference type="Proteomes" id="UP001198200"/>
    </source>
</evidence>
<dbReference type="InterPro" id="IPR002252">
    <property type="entry name" value="Glyco_hydro_36"/>
</dbReference>
<gene>
    <name evidence="1" type="ORF">LKD48_01465</name>
</gene>
<protein>
    <submittedName>
        <fullName evidence="1">Alpha-galactosidase</fullName>
    </submittedName>
</protein>
<proteinExistence type="predicted"/>
<dbReference type="InterPro" id="IPR017853">
    <property type="entry name" value="GH"/>
</dbReference>
<dbReference type="InterPro" id="IPR038417">
    <property type="entry name" value="Alpga-gal_N_sf"/>
</dbReference>
<dbReference type="Gene3D" id="3.20.20.70">
    <property type="entry name" value="Aldolase class I"/>
    <property type="match status" value="1"/>
</dbReference>
<dbReference type="Proteomes" id="UP001198200">
    <property type="component" value="Unassembled WGS sequence"/>
</dbReference>
<accession>A0AAE3JAS5</accession>